<evidence type="ECO:0000256" key="1">
    <source>
        <dbReference type="SAM" id="MobiDB-lite"/>
    </source>
</evidence>
<evidence type="ECO:0000313" key="3">
    <source>
        <dbReference type="Proteomes" id="UP000290900"/>
    </source>
</evidence>
<dbReference type="GO" id="GO:0016593">
    <property type="term" value="C:Cdc73/Paf1 complex"/>
    <property type="evidence" value="ECO:0007669"/>
    <property type="project" value="InterPro"/>
</dbReference>
<feature type="compositionally biased region" description="Low complexity" evidence="1">
    <location>
        <begin position="78"/>
        <end position="90"/>
    </location>
</feature>
<accession>A0A448YIC5</accession>
<proteinExistence type="predicted"/>
<dbReference type="Proteomes" id="UP000290900">
    <property type="component" value="Unassembled WGS sequence"/>
</dbReference>
<feature type="compositionally biased region" description="Basic and acidic residues" evidence="1">
    <location>
        <begin position="18"/>
        <end position="32"/>
    </location>
</feature>
<name>A0A448YIC5_BRENA</name>
<organism evidence="2 3">
    <name type="scientific">Brettanomyces naardenensis</name>
    <name type="common">Yeast</name>
    <dbReference type="NCBI Taxonomy" id="13370"/>
    <lineage>
        <taxon>Eukaryota</taxon>
        <taxon>Fungi</taxon>
        <taxon>Dikarya</taxon>
        <taxon>Ascomycota</taxon>
        <taxon>Saccharomycotina</taxon>
        <taxon>Pichiomycetes</taxon>
        <taxon>Pichiales</taxon>
        <taxon>Pichiaceae</taxon>
        <taxon>Brettanomyces</taxon>
    </lineage>
</organism>
<dbReference type="PANTHER" id="PTHR23146:SF0">
    <property type="entry name" value="RNA POLYMERASE-ASSOCIATED PROTEIN LEO1"/>
    <property type="match status" value="1"/>
</dbReference>
<keyword evidence="3" id="KW-1185">Reference proteome</keyword>
<dbReference type="GO" id="GO:0032968">
    <property type="term" value="P:positive regulation of transcription elongation by RNA polymerase II"/>
    <property type="evidence" value="ECO:0007669"/>
    <property type="project" value="TreeGrafter"/>
</dbReference>
<reference evidence="2 3" key="1">
    <citation type="submission" date="2018-12" db="EMBL/GenBank/DDBJ databases">
        <authorList>
            <person name="Tiukova I."/>
            <person name="Dainat J."/>
        </authorList>
    </citation>
    <scope>NUCLEOTIDE SEQUENCE [LARGE SCALE GENOMIC DNA]</scope>
</reference>
<dbReference type="EMBL" id="CAACVR010000006">
    <property type="protein sequence ID" value="VEU20705.1"/>
    <property type="molecule type" value="Genomic_DNA"/>
</dbReference>
<dbReference type="GO" id="GO:1990269">
    <property type="term" value="F:RNA polymerase II C-terminal domain phosphoserine binding"/>
    <property type="evidence" value="ECO:0007669"/>
    <property type="project" value="TreeGrafter"/>
</dbReference>
<feature type="compositionally biased region" description="Acidic residues" evidence="1">
    <location>
        <begin position="330"/>
        <end position="345"/>
    </location>
</feature>
<feature type="compositionally biased region" description="Basic and acidic residues" evidence="1">
    <location>
        <begin position="386"/>
        <end position="408"/>
    </location>
</feature>
<feature type="compositionally biased region" description="Acidic residues" evidence="1">
    <location>
        <begin position="422"/>
        <end position="436"/>
    </location>
</feature>
<dbReference type="InParanoid" id="A0A448YIC5"/>
<dbReference type="PANTHER" id="PTHR23146">
    <property type="entry name" value="LEO1 PROTEIN"/>
    <property type="match status" value="1"/>
</dbReference>
<feature type="compositionally biased region" description="Acidic residues" evidence="1">
    <location>
        <begin position="358"/>
        <end position="385"/>
    </location>
</feature>
<evidence type="ECO:0000313" key="2">
    <source>
        <dbReference type="EMBL" id="VEU20705.1"/>
    </source>
</evidence>
<feature type="region of interest" description="Disordered" evidence="1">
    <location>
        <begin position="301"/>
        <end position="453"/>
    </location>
</feature>
<dbReference type="Pfam" id="PF04004">
    <property type="entry name" value="Leo1"/>
    <property type="match status" value="1"/>
</dbReference>
<dbReference type="OrthoDB" id="20844at2759"/>
<feature type="region of interest" description="Disordered" evidence="1">
    <location>
        <begin position="1"/>
        <end position="92"/>
    </location>
</feature>
<dbReference type="STRING" id="13370.A0A448YIC5"/>
<dbReference type="GO" id="GO:0006368">
    <property type="term" value="P:transcription elongation by RNA polymerase II"/>
    <property type="evidence" value="ECO:0007669"/>
    <property type="project" value="InterPro"/>
</dbReference>
<gene>
    <name evidence="2" type="ORF">BRENAR_LOCUS1440</name>
</gene>
<dbReference type="AlphaFoldDB" id="A0A448YIC5"/>
<protein>
    <submittedName>
        <fullName evidence="2">DEKNAAC101624</fullName>
    </submittedName>
</protein>
<sequence length="453" mass="51306">MAAPPVLGSSSEEEDIDETKKVREEQKEKAEEGIEDLFGDDEEEEGDGEVGNEEKGEVEDEENDEVNNDDDEEEEVEAASSESAPSSPAELQRAELTLPRHPRSHSILDDEVLMFNLPRFLSVDPEPFAPSNFEQQLNEFLQKEKAEGEEKAKEATAATGIKDSIQFKKLQLLNTIRWRYAKTSTGELYKQSNAKIIEWEDGTMSLKIGNEYFEIRSNKNEDNILAFQGGQVLVGTVNISKSIKVLPPSTQSIAHKILASTLQNNMKLKKTKKINTIVTRVDPELKARENERALREIEKARRKQVAKIEQEEEKLSRRSRSSTGVTLGGEGDDIDIGDEEEDDDYAYAPRRSGKGGNEDEYENDDFVVGDDEEIEGEGEEEEDELDRAAERLRQVKRAGAEIYKRKDREEDEEKEKEKEKGDDIDDDDAADEDSDEAVVRKKRRVILGDEDEE</sequence>
<feature type="compositionally biased region" description="Basic and acidic residues" evidence="1">
    <location>
        <begin position="306"/>
        <end position="316"/>
    </location>
</feature>
<feature type="compositionally biased region" description="Acidic residues" evidence="1">
    <location>
        <begin position="33"/>
        <end position="77"/>
    </location>
</feature>
<dbReference type="InterPro" id="IPR007149">
    <property type="entry name" value="Leo1"/>
</dbReference>